<keyword evidence="3" id="KW-1185">Reference proteome</keyword>
<organism evidence="2 3">
    <name type="scientific">Euplotes crassus</name>
    <dbReference type="NCBI Taxonomy" id="5936"/>
    <lineage>
        <taxon>Eukaryota</taxon>
        <taxon>Sar</taxon>
        <taxon>Alveolata</taxon>
        <taxon>Ciliophora</taxon>
        <taxon>Intramacronucleata</taxon>
        <taxon>Spirotrichea</taxon>
        <taxon>Hypotrichia</taxon>
        <taxon>Euplotida</taxon>
        <taxon>Euplotidae</taxon>
        <taxon>Moneuplotes</taxon>
    </lineage>
</organism>
<feature type="region of interest" description="Disordered" evidence="1">
    <location>
        <begin position="107"/>
        <end position="143"/>
    </location>
</feature>
<sequence length="301" mass="34281">MISNVNINVGLANGAKKANESENSSGALKISEKNVSLQDCYIMKKTRLIRVKTPEEVKFLESQFAKDPEWTRKTVQYCKEVLNLGTTQIYKWGFDKKLSLERRMKKLLKKNNKNKPRRRKGVKRSRKSCNSKNPLRTKQRKIEEADGLEDPCLPKLAVSRIDYNLEVARLISDITIYENSDKICRPGISDKIVKKKEQSNSLATNTTMGCEKTQVTTQASHKASSNGGASNLPDSWLDKIWDESFDADQYLSSTSDIFQETPFLMESDFVKKSPQLMKTASIPKALIDENDCCFKDMFRLS</sequence>
<evidence type="ECO:0000313" key="2">
    <source>
        <dbReference type="EMBL" id="CAI2365226.1"/>
    </source>
</evidence>
<evidence type="ECO:0008006" key="4">
    <source>
        <dbReference type="Google" id="ProtNLM"/>
    </source>
</evidence>
<dbReference type="Proteomes" id="UP001295684">
    <property type="component" value="Unassembled WGS sequence"/>
</dbReference>
<gene>
    <name evidence="2" type="ORF">ECRASSUSDP1_LOCUS6576</name>
</gene>
<name>A0AAD1UAN7_EUPCR</name>
<dbReference type="AlphaFoldDB" id="A0AAD1UAN7"/>
<dbReference type="InterPro" id="IPR009057">
    <property type="entry name" value="Homeodomain-like_sf"/>
</dbReference>
<dbReference type="SUPFAM" id="SSF46689">
    <property type="entry name" value="Homeodomain-like"/>
    <property type="match status" value="1"/>
</dbReference>
<proteinExistence type="predicted"/>
<comment type="caution">
    <text evidence="2">The sequence shown here is derived from an EMBL/GenBank/DDBJ whole genome shotgun (WGS) entry which is preliminary data.</text>
</comment>
<reference evidence="2" key="1">
    <citation type="submission" date="2023-07" db="EMBL/GenBank/DDBJ databases">
        <authorList>
            <consortium name="AG Swart"/>
            <person name="Singh M."/>
            <person name="Singh A."/>
            <person name="Seah K."/>
            <person name="Emmerich C."/>
        </authorList>
    </citation>
    <scope>NUCLEOTIDE SEQUENCE</scope>
    <source>
        <strain evidence="2">DP1</strain>
    </source>
</reference>
<feature type="region of interest" description="Disordered" evidence="1">
    <location>
        <begin position="200"/>
        <end position="230"/>
    </location>
</feature>
<evidence type="ECO:0000313" key="3">
    <source>
        <dbReference type="Proteomes" id="UP001295684"/>
    </source>
</evidence>
<feature type="compositionally biased region" description="Basic residues" evidence="1">
    <location>
        <begin position="107"/>
        <end position="139"/>
    </location>
</feature>
<dbReference type="EMBL" id="CAMPGE010006383">
    <property type="protein sequence ID" value="CAI2365226.1"/>
    <property type="molecule type" value="Genomic_DNA"/>
</dbReference>
<accession>A0AAD1UAN7</accession>
<evidence type="ECO:0000256" key="1">
    <source>
        <dbReference type="SAM" id="MobiDB-lite"/>
    </source>
</evidence>
<protein>
    <recommendedName>
        <fullName evidence="4">Homeobox domain-containing protein</fullName>
    </recommendedName>
</protein>